<dbReference type="InterPro" id="IPR005025">
    <property type="entry name" value="FMN_Rdtase-like_dom"/>
</dbReference>
<dbReference type="AlphaFoldDB" id="E1RAF9"/>
<dbReference type="PROSITE" id="PS50902">
    <property type="entry name" value="FLAVODOXIN_LIKE"/>
    <property type="match status" value="1"/>
</dbReference>
<keyword evidence="4" id="KW-1185">Reference proteome</keyword>
<protein>
    <submittedName>
        <fullName evidence="3">Flavoprotein WrbA</fullName>
    </submittedName>
</protein>
<dbReference type="STRING" id="573413.Spirs_0294"/>
<dbReference type="RefSeq" id="WP_013252914.1">
    <property type="nucleotide sequence ID" value="NC_014364.1"/>
</dbReference>
<dbReference type="PANTHER" id="PTHR30546">
    <property type="entry name" value="FLAVODOXIN-RELATED PROTEIN WRBA-RELATED"/>
    <property type="match status" value="1"/>
</dbReference>
<proteinExistence type="inferred from homology"/>
<dbReference type="InterPro" id="IPR029039">
    <property type="entry name" value="Flavoprotein-like_sf"/>
</dbReference>
<dbReference type="NCBIfam" id="NF002999">
    <property type="entry name" value="PRK03767.1"/>
    <property type="match status" value="1"/>
</dbReference>
<evidence type="ECO:0000256" key="1">
    <source>
        <dbReference type="ARBA" id="ARBA00006961"/>
    </source>
</evidence>
<reference evidence="3 4" key="1">
    <citation type="journal article" date="2010" name="Stand. Genomic Sci.">
        <title>Complete genome sequence of Spirochaeta smaragdinae type strain (SEBR 4228).</title>
        <authorList>
            <person name="Mavromatis K."/>
            <person name="Yasawong M."/>
            <person name="Chertkov O."/>
            <person name="Lapidus A."/>
            <person name="Lucas S."/>
            <person name="Nolan M."/>
            <person name="Del Rio T.G."/>
            <person name="Tice H."/>
            <person name="Cheng J.F."/>
            <person name="Pitluck S."/>
            <person name="Liolios K."/>
            <person name="Ivanova N."/>
            <person name="Tapia R."/>
            <person name="Han C."/>
            <person name="Bruce D."/>
            <person name="Goodwin L."/>
            <person name="Pati A."/>
            <person name="Chen A."/>
            <person name="Palaniappan K."/>
            <person name="Land M."/>
            <person name="Hauser L."/>
            <person name="Chang Y.J."/>
            <person name="Jeffries C.D."/>
            <person name="Detter J.C."/>
            <person name="Rohde M."/>
            <person name="Brambilla E."/>
            <person name="Spring S."/>
            <person name="Goker M."/>
            <person name="Sikorski J."/>
            <person name="Woyke T."/>
            <person name="Bristow J."/>
            <person name="Eisen J.A."/>
            <person name="Markowitz V."/>
            <person name="Hugenholtz P."/>
            <person name="Klenk H.P."/>
            <person name="Kyrpides N.C."/>
        </authorList>
    </citation>
    <scope>NUCLEOTIDE SEQUENCE [LARGE SCALE GENOMIC DNA]</scope>
    <source>
        <strain evidence="4">DSM 11293 / JCM 15392 / SEBR 4228</strain>
    </source>
</reference>
<dbReference type="Gene3D" id="3.40.50.360">
    <property type="match status" value="1"/>
</dbReference>
<dbReference type="InterPro" id="IPR008254">
    <property type="entry name" value="Flavodoxin/NO_synth"/>
</dbReference>
<comment type="similarity">
    <text evidence="1">Belongs to the WrbA family.</text>
</comment>
<evidence type="ECO:0000313" key="3">
    <source>
        <dbReference type="EMBL" id="ADK79450.1"/>
    </source>
</evidence>
<dbReference type="OrthoDB" id="9801479at2"/>
<feature type="domain" description="Flavodoxin-like" evidence="2">
    <location>
        <begin position="3"/>
        <end position="194"/>
    </location>
</feature>
<dbReference type="Pfam" id="PF03358">
    <property type="entry name" value="FMN_red"/>
    <property type="match status" value="1"/>
</dbReference>
<dbReference type="GO" id="GO:0003955">
    <property type="term" value="F:NAD(P)H dehydrogenase (quinone) activity"/>
    <property type="evidence" value="ECO:0007669"/>
    <property type="project" value="InterPro"/>
</dbReference>
<dbReference type="HOGENOM" id="CLU_051402_0_2_12"/>
<dbReference type="SUPFAM" id="SSF52218">
    <property type="entry name" value="Flavoproteins"/>
    <property type="match status" value="1"/>
</dbReference>
<dbReference type="PANTHER" id="PTHR30546:SF23">
    <property type="entry name" value="FLAVOPROTEIN-LIKE PROTEIN YCP4-RELATED"/>
    <property type="match status" value="1"/>
</dbReference>
<dbReference type="FunFam" id="3.40.50.360:FF:000001">
    <property type="entry name" value="NAD(P)H dehydrogenase (Quinone) FQR1-like"/>
    <property type="match status" value="1"/>
</dbReference>
<evidence type="ECO:0000259" key="2">
    <source>
        <dbReference type="PROSITE" id="PS50902"/>
    </source>
</evidence>
<gene>
    <name evidence="3" type="ordered locus">Spirs_0294</name>
</gene>
<dbReference type="Proteomes" id="UP000002318">
    <property type="component" value="Chromosome"/>
</dbReference>
<dbReference type="NCBIfam" id="TIGR01755">
    <property type="entry name" value="flav_wrbA"/>
    <property type="match status" value="1"/>
</dbReference>
<dbReference type="eggNOG" id="COG0655">
    <property type="taxonomic scope" value="Bacteria"/>
</dbReference>
<accession>E1RAF9</accession>
<sequence length="203" mass="21554">MKIAVVFYSMYGHMHAMAEAALEGAVTVPGTEGGLYRFPETLDPKVLEMLGATEVQKKLSSIPEVTLDVIKDADGIIFGIPTRFGNMPGQARAFFDTTGQLWAQGALIGKVGSVMSSSSTQHGGQESTILTSIVTLMHHGMVIVGLPYSFQGQMTIDEISGSSPYGASTITGGKGERMPSENELSAARFQGEYVAEIAKKLST</sequence>
<dbReference type="InterPro" id="IPR010089">
    <property type="entry name" value="Flavoprotein_WrbA-like"/>
</dbReference>
<dbReference type="GO" id="GO:0016020">
    <property type="term" value="C:membrane"/>
    <property type="evidence" value="ECO:0007669"/>
    <property type="project" value="TreeGrafter"/>
</dbReference>
<dbReference type="EMBL" id="CP002116">
    <property type="protein sequence ID" value="ADK79450.1"/>
    <property type="molecule type" value="Genomic_DNA"/>
</dbReference>
<organism evidence="3 4">
    <name type="scientific">Sediminispirochaeta smaragdinae (strain DSM 11293 / JCM 15392 / SEBR 4228)</name>
    <name type="common">Spirochaeta smaragdinae</name>
    <dbReference type="NCBI Taxonomy" id="573413"/>
    <lineage>
        <taxon>Bacteria</taxon>
        <taxon>Pseudomonadati</taxon>
        <taxon>Spirochaetota</taxon>
        <taxon>Spirochaetia</taxon>
        <taxon>Spirochaetales</taxon>
        <taxon>Spirochaetaceae</taxon>
        <taxon>Sediminispirochaeta</taxon>
    </lineage>
</organism>
<dbReference type="KEGG" id="ssm:Spirs_0294"/>
<name>E1RAF9_SEDSS</name>
<evidence type="ECO:0000313" key="4">
    <source>
        <dbReference type="Proteomes" id="UP000002318"/>
    </source>
</evidence>
<dbReference type="GO" id="GO:0010181">
    <property type="term" value="F:FMN binding"/>
    <property type="evidence" value="ECO:0007669"/>
    <property type="project" value="InterPro"/>
</dbReference>